<evidence type="ECO:0000259" key="1">
    <source>
        <dbReference type="Pfam" id="PF09603"/>
    </source>
</evidence>
<name>A0A9D1GPR6_9BACT</name>
<protein>
    <recommendedName>
        <fullName evidence="1">Fibrobacter succinogenes major paralogous domain-containing protein</fullName>
    </recommendedName>
</protein>
<dbReference type="Gene3D" id="2.60.40.10">
    <property type="entry name" value="Immunoglobulins"/>
    <property type="match status" value="2"/>
</dbReference>
<accession>A0A9D1GPR6</accession>
<evidence type="ECO:0000313" key="2">
    <source>
        <dbReference type="EMBL" id="HIT47796.1"/>
    </source>
</evidence>
<reference evidence="2" key="1">
    <citation type="submission" date="2020-10" db="EMBL/GenBank/DDBJ databases">
        <authorList>
            <person name="Gilroy R."/>
        </authorList>
    </citation>
    <scope>NUCLEOTIDE SEQUENCE</scope>
    <source>
        <strain evidence="2">ChiHecec2B26-709</strain>
    </source>
</reference>
<proteinExistence type="predicted"/>
<dbReference type="Pfam" id="PF17957">
    <property type="entry name" value="Big_7"/>
    <property type="match status" value="2"/>
</dbReference>
<dbReference type="EMBL" id="DVLC01000143">
    <property type="protein sequence ID" value="HIT47796.1"/>
    <property type="molecule type" value="Genomic_DNA"/>
</dbReference>
<dbReference type="PROSITE" id="PS51257">
    <property type="entry name" value="PROKAR_LIPOPROTEIN"/>
    <property type="match status" value="1"/>
</dbReference>
<dbReference type="Pfam" id="PF09603">
    <property type="entry name" value="Fib_succ_major"/>
    <property type="match status" value="1"/>
</dbReference>
<dbReference type="InterPro" id="IPR011871">
    <property type="entry name" value="Fib_succ_major"/>
</dbReference>
<gene>
    <name evidence="2" type="ORF">IAC35_08090</name>
</gene>
<comment type="caution">
    <text evidence="2">The sequence shown here is derived from an EMBL/GenBank/DDBJ whole genome shotgun (WGS) entry which is preliminary data.</text>
</comment>
<dbReference type="Proteomes" id="UP000886881">
    <property type="component" value="Unassembled WGS sequence"/>
</dbReference>
<dbReference type="NCBIfam" id="TIGR02145">
    <property type="entry name" value="Fib_succ_major"/>
    <property type="match status" value="1"/>
</dbReference>
<feature type="domain" description="Fibrobacter succinogenes major paralogous" evidence="1">
    <location>
        <begin position="246"/>
        <end position="476"/>
    </location>
</feature>
<organism evidence="2 3">
    <name type="scientific">Candidatus Cryptobacteroides merdipullorum</name>
    <dbReference type="NCBI Taxonomy" id="2840771"/>
    <lineage>
        <taxon>Bacteria</taxon>
        <taxon>Pseudomonadati</taxon>
        <taxon>Bacteroidota</taxon>
        <taxon>Bacteroidia</taxon>
        <taxon>Bacteroidales</taxon>
        <taxon>Candidatus Cryptobacteroides</taxon>
    </lineage>
</organism>
<reference evidence="2" key="2">
    <citation type="journal article" date="2021" name="PeerJ">
        <title>Extensive microbial diversity within the chicken gut microbiome revealed by metagenomics and culture.</title>
        <authorList>
            <person name="Gilroy R."/>
            <person name="Ravi A."/>
            <person name="Getino M."/>
            <person name="Pursley I."/>
            <person name="Horton D.L."/>
            <person name="Alikhan N.F."/>
            <person name="Baker D."/>
            <person name="Gharbi K."/>
            <person name="Hall N."/>
            <person name="Watson M."/>
            <person name="Adriaenssens E.M."/>
            <person name="Foster-Nyarko E."/>
            <person name="Jarju S."/>
            <person name="Secka A."/>
            <person name="Antonio M."/>
            <person name="Oren A."/>
            <person name="Chaudhuri R.R."/>
            <person name="La Ragione R."/>
            <person name="Hildebrand F."/>
            <person name="Pallen M.J."/>
        </authorList>
    </citation>
    <scope>NUCLEOTIDE SEQUENCE</scope>
    <source>
        <strain evidence="2">ChiHecec2B26-709</strain>
    </source>
</reference>
<dbReference type="InterPro" id="IPR013783">
    <property type="entry name" value="Ig-like_fold"/>
</dbReference>
<evidence type="ECO:0000313" key="3">
    <source>
        <dbReference type="Proteomes" id="UP000886881"/>
    </source>
</evidence>
<sequence length="477" mass="51762">MKKIYLMLLLAGLVACNKENPDGGGDEQALTCEISIPEDGTTIDLAEIQALTIKGDAEVNTGEIAAVELKIGDNVIADVTEVPFEYTYTFPEDQQTGELTISLTVTGDEKASASDEVKITLIRSEEEQTATCEITAPEDGAAIDLASTAAMTVKGGAEVNNGGVANVELKIGDNVIADVTEVPFEYTYTFPEDQQTGELTISLTVTGDKGALASDEITVTLTRTETTDPADGTFTDARDGHVYKIVTIGEQTWMAENLAWLPKVNKPEAAGLRDGLQYYFVLNYDGEDVATAKSTEEYAKYGVLYNWYAAMGADNAEGIPEDQNPSSVQGPCPEGWHLPAKAEWQELVDFVASELEPVQGNGWYNEIDYVWVYEEGLKNVWSALAGLEGWAESSMSSENPDLENGPRDSYGFNTVPSGMCWQTGAFGQNKTDVSFWMPHMQSYGGAAITFTNNSYLPDFSKSGLSQYRGYSVRCVKD</sequence>
<dbReference type="AlphaFoldDB" id="A0A9D1GPR6"/>